<dbReference type="EMBL" id="CP004005">
    <property type="protein sequence ID" value="AGH17078.1"/>
    <property type="molecule type" value="Genomic_DNA"/>
</dbReference>
<evidence type="ECO:0000313" key="2">
    <source>
        <dbReference type="Proteomes" id="UP000011820"/>
    </source>
</evidence>
<organism evidence="1 2">
    <name type="scientific">Candidatus Liberibacter asiaticus str. gxpsy</name>
    <dbReference type="NCBI Taxonomy" id="1174529"/>
    <lineage>
        <taxon>Bacteria</taxon>
        <taxon>Pseudomonadati</taxon>
        <taxon>Pseudomonadota</taxon>
        <taxon>Alphaproteobacteria</taxon>
        <taxon>Hyphomicrobiales</taxon>
        <taxon>Rhizobiaceae</taxon>
        <taxon>Liberibacter</taxon>
    </lineage>
</organism>
<evidence type="ECO:0000313" key="1">
    <source>
        <dbReference type="EMBL" id="AGH17078.1"/>
    </source>
</evidence>
<reference evidence="1 2" key="1">
    <citation type="journal article" date="2013" name="Genome Announc.">
        <title>Complete Genome Sequence of a Chinese Strain of 'Candidatus Liberibacter asiaticus'.</title>
        <authorList>
            <person name="Lin H."/>
            <person name="Han C.S."/>
            <person name="Liu B."/>
            <person name="Lou B."/>
            <person name="Bai X."/>
            <person name="Deng C."/>
            <person name="Civerolo E.L."/>
            <person name="Gupta G."/>
        </authorList>
    </citation>
    <scope>NUCLEOTIDE SEQUENCE [LARGE SCALE GENOMIC DNA]</scope>
    <source>
        <strain evidence="2">gxpsy</strain>
    </source>
</reference>
<proteinExistence type="predicted"/>
<sequence length="52" mass="6235">MTGYPFYFWGKISHGIGLFLWDVLDGRVFQFYRVVVRIALIFEYGRRFIGNI</sequence>
<dbReference type="Proteomes" id="UP000011820">
    <property type="component" value="Chromosome"/>
</dbReference>
<accession>A0ABN4B172</accession>
<gene>
    <name evidence="1" type="ORF">WSI_03540</name>
</gene>
<name>A0ABN4B172_LIBAS</name>
<protein>
    <submittedName>
        <fullName evidence="1">Uncharacterized protein</fullName>
    </submittedName>
</protein>
<keyword evidence="2" id="KW-1185">Reference proteome</keyword>